<dbReference type="SUPFAM" id="SSF52540">
    <property type="entry name" value="P-loop containing nucleoside triphosphate hydrolases"/>
    <property type="match status" value="1"/>
</dbReference>
<dbReference type="PANTHER" id="PTHR43581">
    <property type="entry name" value="ATP/GTP PHOSPHATASE"/>
    <property type="match status" value="1"/>
</dbReference>
<evidence type="ECO:0000313" key="3">
    <source>
        <dbReference type="EMBL" id="TRU51951.1"/>
    </source>
</evidence>
<evidence type="ECO:0000256" key="1">
    <source>
        <dbReference type="SAM" id="Coils"/>
    </source>
</evidence>
<feature type="coiled-coil region" evidence="1">
    <location>
        <begin position="136"/>
        <end position="173"/>
    </location>
</feature>
<gene>
    <name evidence="3" type="ORF">EWV91_04560</name>
</gene>
<reference evidence="3 4" key="1">
    <citation type="submission" date="2019-01" db="EMBL/GenBank/DDBJ databases">
        <title>Coherence of Microcystis species and biogeography revealed through population genomics.</title>
        <authorList>
            <person name="Perez-Carrascal O.M."/>
            <person name="Terrat Y."/>
            <person name="Giani A."/>
            <person name="Fortin N."/>
            <person name="Tromas N."/>
            <person name="Shapiro B.J."/>
        </authorList>
    </citation>
    <scope>NUCLEOTIDE SEQUENCE [LARGE SCALE GENOMIC DNA]</scope>
    <source>
        <strain evidence="3">Ma_QC_Ca_00000000_S207</strain>
    </source>
</reference>
<dbReference type="InterPro" id="IPR027417">
    <property type="entry name" value="P-loop_NTPase"/>
</dbReference>
<evidence type="ECO:0000313" key="4">
    <source>
        <dbReference type="Proteomes" id="UP000320293"/>
    </source>
</evidence>
<organism evidence="3 4">
    <name type="scientific">Microcystis aeruginosa Ma_QC_Ca_00000000_S207</name>
    <dbReference type="NCBI Taxonomy" id="2486251"/>
    <lineage>
        <taxon>Bacteria</taxon>
        <taxon>Bacillati</taxon>
        <taxon>Cyanobacteriota</taxon>
        <taxon>Cyanophyceae</taxon>
        <taxon>Oscillatoriophycideae</taxon>
        <taxon>Chroococcales</taxon>
        <taxon>Microcystaceae</taxon>
        <taxon>Microcystis</taxon>
    </lineage>
</organism>
<comment type="caution">
    <text evidence="3">The sequence shown here is derived from an EMBL/GenBank/DDBJ whole genome shotgun (WGS) entry which is preliminary data.</text>
</comment>
<evidence type="ECO:0000259" key="2">
    <source>
        <dbReference type="Pfam" id="PF13175"/>
    </source>
</evidence>
<dbReference type="InterPro" id="IPR041685">
    <property type="entry name" value="AAA_GajA/Old/RecF-like"/>
</dbReference>
<dbReference type="Gene3D" id="3.40.50.300">
    <property type="entry name" value="P-loop containing nucleotide triphosphate hydrolases"/>
    <property type="match status" value="2"/>
</dbReference>
<name>A0A552FYZ9_MICAE</name>
<protein>
    <recommendedName>
        <fullName evidence="2">Endonuclease GajA/Old nuclease/RecF-like AAA domain-containing protein</fullName>
    </recommendedName>
</protein>
<dbReference type="PANTHER" id="PTHR43581:SF4">
    <property type="entry name" value="ATP_GTP PHOSPHATASE"/>
    <property type="match status" value="1"/>
</dbReference>
<dbReference type="AlphaFoldDB" id="A0A552FYZ9"/>
<dbReference type="Pfam" id="PF13175">
    <property type="entry name" value="AAA_15"/>
    <property type="match status" value="1"/>
</dbReference>
<dbReference type="EMBL" id="SFBF01000080">
    <property type="protein sequence ID" value="TRU51951.1"/>
    <property type="molecule type" value="Genomic_DNA"/>
</dbReference>
<accession>A0A552FYZ9</accession>
<dbReference type="Proteomes" id="UP000320293">
    <property type="component" value="Unassembled WGS sequence"/>
</dbReference>
<dbReference type="InterPro" id="IPR051396">
    <property type="entry name" value="Bact_Antivir_Def_Nuclease"/>
</dbReference>
<proteinExistence type="predicted"/>
<keyword evidence="1" id="KW-0175">Coiled coil</keyword>
<dbReference type="CDD" id="cd00267">
    <property type="entry name" value="ABC_ATPase"/>
    <property type="match status" value="1"/>
</dbReference>
<sequence length="503" mass="59239">MRLLRVQVPDFRVLKNIDISFEKDFFPQIFPIGSQNGGGKSTLLQLIFILLHCSGDPEKIEYVVNVLHQCQLEDELEQKPLAIFEILTDNREEVRLDFLICRDAYIKDLLSNLDGQKEDLDTINVDDFKISDFEKLKGTEQKIDELKDKRDKLESIQEKFTRLLRLNSRTERENLTQRLFDREEREFLFDLLIKKPSEKRIPYSNNYSTGDLEIRQKYIQDELRVMSNEIDSYSDDYKSLLRRIKVIKNILERNSLIYLCQAKNQKNEEIFLLCKFSQAAQEEFQLFMQELSSKIFLAAPSTQVFIFLPKATNKSLFQINQGNPDSSNYYLAMADVKKKLINLFTYDFLPVELLINYFIMARDQDFAQAIETGEYGNNYQLIRQNLNSILSGKEINLDKDISGITFKFKGDINGEELYPEDLSHGELKRLSIYLWLKYRRIKDAIVLMDEIEIALHPDWQYKIIEDLQEWEPSNQYILATHSYELCQALTPAHVKEIEPKLFK</sequence>
<feature type="domain" description="Endonuclease GajA/Old nuclease/RecF-like AAA" evidence="2">
    <location>
        <begin position="1"/>
        <end position="484"/>
    </location>
</feature>